<reference evidence="1" key="1">
    <citation type="submission" date="2018-10" db="EMBL/GenBank/DDBJ databases">
        <title>Hidden diversity of soil giant viruses.</title>
        <authorList>
            <person name="Schulz F."/>
            <person name="Alteio L."/>
            <person name="Goudeau D."/>
            <person name="Ryan E.M."/>
            <person name="Malmstrom R.R."/>
            <person name="Blanchard J."/>
            <person name="Woyke T."/>
        </authorList>
    </citation>
    <scope>NUCLEOTIDE SEQUENCE</scope>
    <source>
        <strain evidence="1">HYV1</strain>
    </source>
</reference>
<protein>
    <submittedName>
        <fullName evidence="1">Uncharacterized protein</fullName>
    </submittedName>
</protein>
<gene>
    <name evidence="1" type="ORF">Hyperionvirus6_58</name>
</gene>
<proteinExistence type="predicted"/>
<evidence type="ECO:0000313" key="1">
    <source>
        <dbReference type="EMBL" id="AYV83377.1"/>
    </source>
</evidence>
<name>A0A3G5A7Z6_9VIRU</name>
<dbReference type="EMBL" id="MK072388">
    <property type="protein sequence ID" value="AYV83377.1"/>
    <property type="molecule type" value="Genomic_DNA"/>
</dbReference>
<sequence>MAAAVGDGDIMRFFFDCRRMSNFTDITVASVISLIKRLSKLSFLVSELTDLELQHLMVEIGTFGLYHRGLVEDLLCQRINDEPKGLMIWARFMNSEDGNLCAFYAQHYDPREIAELKSDKAFERIDRLPHFARAYAMGERYYSAFGLAIGENSALFRYLDECSKAMEPDSKEDHDLTGTIKLLKEAASAGNPEAQTGLVYYLNNFEKEHDTVMDLISKRYVIGPHFNGVHSFECYGYGSIHELIVYQIKTIEYAQKVLQSAVNAFIGIERQIESKQMDRFYYDNERRSIGNDGVCEISWKKTELVQHTQFLMDTLKKIIEEFGITGLKMINDYSIRLNNKDITVFILTYLENAELKIKKSPCYYIEYYP</sequence>
<accession>A0A3G5A7Z6</accession>
<organism evidence="1">
    <name type="scientific">Hyperionvirus sp</name>
    <dbReference type="NCBI Taxonomy" id="2487770"/>
    <lineage>
        <taxon>Viruses</taxon>
        <taxon>Varidnaviria</taxon>
        <taxon>Bamfordvirae</taxon>
        <taxon>Nucleocytoviricota</taxon>
        <taxon>Megaviricetes</taxon>
        <taxon>Imitervirales</taxon>
        <taxon>Mimiviridae</taxon>
        <taxon>Klosneuvirinae</taxon>
    </lineage>
</organism>